<proteinExistence type="predicted"/>
<accession>A0ABQ7UNN0</accession>
<evidence type="ECO:0000313" key="4">
    <source>
        <dbReference type="EMBL" id="KAH0751129.1"/>
    </source>
</evidence>
<keyword evidence="5" id="KW-1185">Reference proteome</keyword>
<evidence type="ECO:0000259" key="3">
    <source>
        <dbReference type="PROSITE" id="PS50076"/>
    </source>
</evidence>
<feature type="transmembrane region" description="Helical" evidence="2">
    <location>
        <begin position="350"/>
        <end position="369"/>
    </location>
</feature>
<evidence type="ECO:0000313" key="5">
    <source>
        <dbReference type="Proteomes" id="UP000826656"/>
    </source>
</evidence>
<feature type="region of interest" description="Disordered" evidence="1">
    <location>
        <begin position="324"/>
        <end position="343"/>
    </location>
</feature>
<dbReference type="PANTHER" id="PTHR47726">
    <property type="entry name" value="NAD(P)H-QUINONE OXIDOREDUCTASE SUBUNIT U, CHLOROPLASTIC"/>
    <property type="match status" value="1"/>
</dbReference>
<dbReference type="PANTHER" id="PTHR47726:SF1">
    <property type="entry name" value="NAD(P)H-QUINONE OXIDOREDUCTASE SUBUNIT U, CHLOROPLASTIC"/>
    <property type="match status" value="1"/>
</dbReference>
<dbReference type="PROSITE" id="PS50076">
    <property type="entry name" value="DNAJ_2"/>
    <property type="match status" value="1"/>
</dbReference>
<dbReference type="InterPro" id="IPR001623">
    <property type="entry name" value="DnaJ_domain"/>
</dbReference>
<dbReference type="Pfam" id="PF00226">
    <property type="entry name" value="DnaJ"/>
    <property type="match status" value="1"/>
</dbReference>
<dbReference type="SUPFAM" id="SSF46565">
    <property type="entry name" value="Chaperone J-domain"/>
    <property type="match status" value="1"/>
</dbReference>
<organism evidence="4 5">
    <name type="scientific">Solanum tuberosum</name>
    <name type="common">Potato</name>
    <dbReference type="NCBI Taxonomy" id="4113"/>
    <lineage>
        <taxon>Eukaryota</taxon>
        <taxon>Viridiplantae</taxon>
        <taxon>Streptophyta</taxon>
        <taxon>Embryophyta</taxon>
        <taxon>Tracheophyta</taxon>
        <taxon>Spermatophyta</taxon>
        <taxon>Magnoliopsida</taxon>
        <taxon>eudicotyledons</taxon>
        <taxon>Gunneridae</taxon>
        <taxon>Pentapetalae</taxon>
        <taxon>asterids</taxon>
        <taxon>lamiids</taxon>
        <taxon>Solanales</taxon>
        <taxon>Solanaceae</taxon>
        <taxon>Solanoideae</taxon>
        <taxon>Solaneae</taxon>
        <taxon>Solanum</taxon>
    </lineage>
</organism>
<dbReference type="EMBL" id="JAIVGD010000019">
    <property type="protein sequence ID" value="KAH0751129.1"/>
    <property type="molecule type" value="Genomic_DNA"/>
</dbReference>
<sequence length="371" mass="40131">MAPSGNSGSSGKHSVVVTALDGVINVNSLFTIAIFVGLSLASPGQKSLNSSEHCQPGILTVKQLVIFEVLSFSFFLFSSLVAQAIKLSLNLLYSEDLSHDFSVIVNGTLLRAGMLMTAISSVMGCLFLMVSMLNVIEIKTGMLFCGAKSTIISVTFLIILVSSGLLVYISAACGVWISLCALQLFYQTFATSQELHIFVQTLFGNSSSSDTASAIGTDETSPVEIAPSIISALNVEKALLGIAITDIDHYGILGLSRKCSYAEVPVAYKKKVEEIMNEGLVEEELNKKLQLLKESYSILSTPEERRLYDWSLVRSEAPDDYKWPFEVDPTPPSKGTPPPQEAEDVEPTILVGYFFLGWFVLAAVLSIALNL</sequence>
<feature type="transmembrane region" description="Helical" evidence="2">
    <location>
        <begin position="167"/>
        <end position="186"/>
    </location>
</feature>
<evidence type="ECO:0000256" key="1">
    <source>
        <dbReference type="SAM" id="MobiDB-lite"/>
    </source>
</evidence>
<dbReference type="InterPro" id="IPR044199">
    <property type="entry name" value="NdhU_chloroplastic"/>
</dbReference>
<feature type="transmembrane region" description="Helical" evidence="2">
    <location>
        <begin position="22"/>
        <end position="43"/>
    </location>
</feature>
<reference evidence="4 5" key="1">
    <citation type="journal article" date="2021" name="bioRxiv">
        <title>Chromosome-scale and haplotype-resolved genome assembly of a tetraploid potato cultivar.</title>
        <authorList>
            <person name="Sun H."/>
            <person name="Jiao W.-B."/>
            <person name="Krause K."/>
            <person name="Campoy J.A."/>
            <person name="Goel M."/>
            <person name="Folz-Donahue K."/>
            <person name="Kukat C."/>
            <person name="Huettel B."/>
            <person name="Schneeberger K."/>
        </authorList>
    </citation>
    <scope>NUCLEOTIDE SEQUENCE [LARGE SCALE GENOMIC DNA]</scope>
    <source>
        <strain evidence="4">SolTubOtavaFocal</strain>
        <tissue evidence="4">Leaves</tissue>
    </source>
</reference>
<comment type="caution">
    <text evidence="4">The sequence shown here is derived from an EMBL/GenBank/DDBJ whole genome shotgun (WGS) entry which is preliminary data.</text>
</comment>
<feature type="transmembrane region" description="Helical" evidence="2">
    <location>
        <begin position="64"/>
        <end position="89"/>
    </location>
</feature>
<feature type="domain" description="J" evidence="3">
    <location>
        <begin position="248"/>
        <end position="312"/>
    </location>
</feature>
<keyword evidence="2" id="KW-0812">Transmembrane</keyword>
<dbReference type="Proteomes" id="UP000826656">
    <property type="component" value="Unassembled WGS sequence"/>
</dbReference>
<protein>
    <recommendedName>
        <fullName evidence="3">J domain-containing protein</fullName>
    </recommendedName>
</protein>
<dbReference type="InterPro" id="IPR036869">
    <property type="entry name" value="J_dom_sf"/>
</dbReference>
<gene>
    <name evidence="4" type="ORF">KY290_030361</name>
</gene>
<dbReference type="Gene3D" id="1.10.287.110">
    <property type="entry name" value="DnaJ domain"/>
    <property type="match status" value="1"/>
</dbReference>
<keyword evidence="2" id="KW-1133">Transmembrane helix</keyword>
<feature type="compositionally biased region" description="Pro residues" evidence="1">
    <location>
        <begin position="329"/>
        <end position="340"/>
    </location>
</feature>
<feature type="transmembrane region" description="Helical" evidence="2">
    <location>
        <begin position="109"/>
        <end position="130"/>
    </location>
</feature>
<evidence type="ECO:0000256" key="2">
    <source>
        <dbReference type="SAM" id="Phobius"/>
    </source>
</evidence>
<dbReference type="CDD" id="cd06257">
    <property type="entry name" value="DnaJ"/>
    <property type="match status" value="1"/>
</dbReference>
<name>A0ABQ7UNN0_SOLTU</name>
<keyword evidence="2" id="KW-0472">Membrane</keyword>